<accession>B7JUX0</accession>
<proteinExistence type="predicted"/>
<dbReference type="AlphaFoldDB" id="B7JUX0"/>
<sequence>MYSLPKPSFLNAYWQDCFNVKKHLEQFLQIDKELLDNFLKSGQKQLGELGNKDFDWQKTEEFYRDRVGDLYLFDLAAWHLGSQDYIGDTLRLIADNVQGQVLDFGGGIGTHSIAAALCPQVQQVIYCDINPRNIDFVKYRVNQMGLEQKIEYCSEIPDKQIFDTIICFDVLEHLAAPSQQVLTFKQILSSQGKMIINWHFFKGHNQEFPFHLDDPHLIDEFFIALQQNFLEIFHPYNITTRCYRKMK</sequence>
<dbReference type="CDD" id="cd02440">
    <property type="entry name" value="AdoMet_MTases"/>
    <property type="match status" value="1"/>
</dbReference>
<dbReference type="KEGG" id="cyp:PCC8801_2822"/>
<dbReference type="GO" id="GO:0008168">
    <property type="term" value="F:methyltransferase activity"/>
    <property type="evidence" value="ECO:0007669"/>
    <property type="project" value="UniProtKB-KW"/>
</dbReference>
<evidence type="ECO:0000313" key="2">
    <source>
        <dbReference type="Proteomes" id="UP000008204"/>
    </source>
</evidence>
<reference evidence="2" key="1">
    <citation type="journal article" date="2011" name="MBio">
        <title>Novel metabolic attributes of the genus Cyanothece, comprising a group of unicellular nitrogen-fixing Cyanobacteria.</title>
        <authorList>
            <person name="Bandyopadhyay A."/>
            <person name="Elvitigala T."/>
            <person name="Welsh E."/>
            <person name="Stockel J."/>
            <person name="Liberton M."/>
            <person name="Min H."/>
            <person name="Sherman L.A."/>
            <person name="Pakrasi H.B."/>
        </authorList>
    </citation>
    <scope>NUCLEOTIDE SEQUENCE [LARGE SCALE GENOMIC DNA]</scope>
    <source>
        <strain evidence="2">PCC 8801</strain>
    </source>
</reference>
<dbReference type="EMBL" id="CP001287">
    <property type="protein sequence ID" value="ACK66822.1"/>
    <property type="molecule type" value="Genomic_DNA"/>
</dbReference>
<gene>
    <name evidence="1" type="ordered locus">PCC8801_2822</name>
</gene>
<keyword evidence="1" id="KW-0489">Methyltransferase</keyword>
<dbReference type="eggNOG" id="COG0500">
    <property type="taxonomic scope" value="Bacteria"/>
</dbReference>
<dbReference type="RefSeq" id="WP_012596088.1">
    <property type="nucleotide sequence ID" value="NC_011726.1"/>
</dbReference>
<evidence type="ECO:0000313" key="1">
    <source>
        <dbReference type="EMBL" id="ACK66822.1"/>
    </source>
</evidence>
<name>B7JUX0_RIPO1</name>
<protein>
    <submittedName>
        <fullName evidence="1">Methyltransferase type 11</fullName>
    </submittedName>
</protein>
<dbReference type="GO" id="GO:0032259">
    <property type="term" value="P:methylation"/>
    <property type="evidence" value="ECO:0007669"/>
    <property type="project" value="UniProtKB-KW"/>
</dbReference>
<keyword evidence="2" id="KW-1185">Reference proteome</keyword>
<dbReference type="Proteomes" id="UP000008204">
    <property type="component" value="Chromosome"/>
</dbReference>
<dbReference type="STRING" id="41431.PCC8801_2822"/>
<dbReference type="Pfam" id="PF13489">
    <property type="entry name" value="Methyltransf_23"/>
    <property type="match status" value="1"/>
</dbReference>
<dbReference type="SUPFAM" id="SSF53335">
    <property type="entry name" value="S-adenosyl-L-methionine-dependent methyltransferases"/>
    <property type="match status" value="1"/>
</dbReference>
<dbReference type="HOGENOM" id="CLU_1123745_0_0_3"/>
<dbReference type="InterPro" id="IPR029063">
    <property type="entry name" value="SAM-dependent_MTases_sf"/>
</dbReference>
<organism evidence="1 2">
    <name type="scientific">Rippkaea orientalis (strain PCC 8801 / RF-1)</name>
    <name type="common">Cyanothece sp. (strain PCC 8801)</name>
    <dbReference type="NCBI Taxonomy" id="41431"/>
    <lineage>
        <taxon>Bacteria</taxon>
        <taxon>Bacillati</taxon>
        <taxon>Cyanobacteriota</taxon>
        <taxon>Cyanophyceae</taxon>
        <taxon>Oscillatoriophycideae</taxon>
        <taxon>Chroococcales</taxon>
        <taxon>Aphanothecaceae</taxon>
        <taxon>Rippkaea</taxon>
        <taxon>Rippkaea orientalis</taxon>
    </lineage>
</organism>
<dbReference type="OrthoDB" id="649979at2"/>
<dbReference type="Gene3D" id="3.40.50.150">
    <property type="entry name" value="Vaccinia Virus protein VP39"/>
    <property type="match status" value="1"/>
</dbReference>
<keyword evidence="1" id="KW-0808">Transferase</keyword>